<reference evidence="2 3" key="1">
    <citation type="submission" date="2023-03" db="EMBL/GenBank/DDBJ databases">
        <title>Paludisphaera mucosa sp. nov. a novel planctomycete from northern fen.</title>
        <authorList>
            <person name="Ivanova A."/>
        </authorList>
    </citation>
    <scope>NUCLEOTIDE SEQUENCE [LARGE SCALE GENOMIC DNA]</scope>
    <source>
        <strain evidence="2 3">Pla2</strain>
    </source>
</reference>
<sequence length="238" mass="24064">MEAGAEAGTVGAAECLVRYGLAGRVGWFTLESGLAAPGRGEAVVIRTSRGVELGEVLTADAGRGRAGEDSVGAFRVLRRADADDFARGGEAGRLRGPRFDLCRRIVEEEGWPLELVDVEPLLDLSTVLHVLAFDELDPAPIRARFRVSCDFDVHVESPGDPPAAAEDAPAPAAGRCGDCDCGGGGCSKKKAPRTRADAAEAAPGPSPCATSSGSGCSSCGVAAWRAGGGGSAAGGVGE</sequence>
<keyword evidence="3" id="KW-1185">Reference proteome</keyword>
<accession>A0ABT6FAL8</accession>
<feature type="region of interest" description="Disordered" evidence="1">
    <location>
        <begin position="189"/>
        <end position="217"/>
    </location>
</feature>
<proteinExistence type="predicted"/>
<evidence type="ECO:0000313" key="2">
    <source>
        <dbReference type="EMBL" id="MDG3004638.1"/>
    </source>
</evidence>
<dbReference type="Proteomes" id="UP001216907">
    <property type="component" value="Unassembled WGS sequence"/>
</dbReference>
<evidence type="ECO:0000313" key="3">
    <source>
        <dbReference type="Proteomes" id="UP001216907"/>
    </source>
</evidence>
<name>A0ABT6FAL8_9BACT</name>
<dbReference type="RefSeq" id="WP_277860993.1">
    <property type="nucleotide sequence ID" value="NZ_JARRAG010000002.1"/>
</dbReference>
<comment type="caution">
    <text evidence="2">The sequence shown here is derived from an EMBL/GenBank/DDBJ whole genome shotgun (WGS) entry which is preliminary data.</text>
</comment>
<feature type="compositionally biased region" description="Low complexity" evidence="1">
    <location>
        <begin position="199"/>
        <end position="217"/>
    </location>
</feature>
<gene>
    <name evidence="2" type="ORF">PZE19_12695</name>
</gene>
<organism evidence="2 3">
    <name type="scientific">Paludisphaera mucosa</name>
    <dbReference type="NCBI Taxonomy" id="3030827"/>
    <lineage>
        <taxon>Bacteria</taxon>
        <taxon>Pseudomonadati</taxon>
        <taxon>Planctomycetota</taxon>
        <taxon>Planctomycetia</taxon>
        <taxon>Isosphaerales</taxon>
        <taxon>Isosphaeraceae</taxon>
        <taxon>Paludisphaera</taxon>
    </lineage>
</organism>
<evidence type="ECO:0000256" key="1">
    <source>
        <dbReference type="SAM" id="MobiDB-lite"/>
    </source>
</evidence>
<dbReference type="EMBL" id="JARRAG010000002">
    <property type="protein sequence ID" value="MDG3004638.1"/>
    <property type="molecule type" value="Genomic_DNA"/>
</dbReference>
<evidence type="ECO:0008006" key="4">
    <source>
        <dbReference type="Google" id="ProtNLM"/>
    </source>
</evidence>
<protein>
    <recommendedName>
        <fullName evidence="4">PSP1 C-terminal domain-containing protein</fullName>
    </recommendedName>
</protein>